<dbReference type="Gene3D" id="3.40.630.190">
    <property type="entry name" value="LCP protein"/>
    <property type="match status" value="1"/>
</dbReference>
<sequence>MSYVDLGKTVEQHQQKKDMAEKNQKSSSKAGVFILLGILVALVGFGLLFGKKVAALFDPVSIVSNVATPKIKESDGRTNVLVMGIDRRSNGAETAVLTDTLLFASIGRLDGKVSMISLPRDLWVEANAGKGPHFMKINAVYSVDGVDELKRVVEEVLGMPAHYYVTVDFSLFKKAIDILGGIEINVEHAFIDYEYPVEGREADLCGRSAEDIKKMEDQPTSVVFPCRYERVEFKTGAQKMDGDTALKYARSRKGNNNEGTDFARAHRQQKVIMAVKDKALSLDTILDINKIKELYDTYSENVETNISFEDMKGFYLLSQRTDISSVRSIVLDDRSGADEGGLLYHPTDSSLYGGAYVLIPKATDYSQIRAYVQKYIFGE</sequence>
<evidence type="ECO:0000313" key="5">
    <source>
        <dbReference type="EMBL" id="HGW29604.1"/>
    </source>
</evidence>
<gene>
    <name evidence="5" type="ORF">ENR63_01625</name>
</gene>
<keyword evidence="3" id="KW-1133">Transmembrane helix</keyword>
<organism evidence="5">
    <name type="scientific">candidate division WWE3 bacterium</name>
    <dbReference type="NCBI Taxonomy" id="2053526"/>
    <lineage>
        <taxon>Bacteria</taxon>
        <taxon>Katanobacteria</taxon>
    </lineage>
</organism>
<dbReference type="InterPro" id="IPR050922">
    <property type="entry name" value="LytR/CpsA/Psr_CW_biosynth"/>
</dbReference>
<comment type="similarity">
    <text evidence="1">Belongs to the LytR/CpsA/Psr (LCP) family.</text>
</comment>
<feature type="domain" description="Cell envelope-related transcriptional attenuator" evidence="4">
    <location>
        <begin position="98"/>
        <end position="279"/>
    </location>
</feature>
<reference evidence="5" key="1">
    <citation type="journal article" date="2020" name="mSystems">
        <title>Genome- and Community-Level Interaction Insights into Carbon Utilization and Element Cycling Functions of Hydrothermarchaeota in Hydrothermal Sediment.</title>
        <authorList>
            <person name="Zhou Z."/>
            <person name="Liu Y."/>
            <person name="Xu W."/>
            <person name="Pan J."/>
            <person name="Luo Z.H."/>
            <person name="Li M."/>
        </authorList>
    </citation>
    <scope>NUCLEOTIDE SEQUENCE [LARGE SCALE GENOMIC DNA]</scope>
    <source>
        <strain evidence="5">SpSt-417</strain>
    </source>
</reference>
<evidence type="ECO:0000259" key="4">
    <source>
        <dbReference type="Pfam" id="PF03816"/>
    </source>
</evidence>
<protein>
    <submittedName>
        <fullName evidence="5">LytR family transcriptional regulator</fullName>
    </submittedName>
</protein>
<evidence type="ECO:0000256" key="2">
    <source>
        <dbReference type="SAM" id="MobiDB-lite"/>
    </source>
</evidence>
<evidence type="ECO:0000256" key="1">
    <source>
        <dbReference type="ARBA" id="ARBA00006068"/>
    </source>
</evidence>
<dbReference type="EMBL" id="DSRT01000082">
    <property type="protein sequence ID" value="HGW29604.1"/>
    <property type="molecule type" value="Genomic_DNA"/>
</dbReference>
<feature type="compositionally biased region" description="Basic and acidic residues" evidence="2">
    <location>
        <begin position="8"/>
        <end position="23"/>
    </location>
</feature>
<accession>A0A7C4TLB7</accession>
<dbReference type="Pfam" id="PF03816">
    <property type="entry name" value="LytR_cpsA_psr"/>
    <property type="match status" value="1"/>
</dbReference>
<feature type="transmembrane region" description="Helical" evidence="3">
    <location>
        <begin position="30"/>
        <end position="49"/>
    </location>
</feature>
<dbReference type="PANTHER" id="PTHR33392">
    <property type="entry name" value="POLYISOPRENYL-TEICHOIC ACID--PEPTIDOGLYCAN TEICHOIC ACID TRANSFERASE TAGU"/>
    <property type="match status" value="1"/>
</dbReference>
<dbReference type="AlphaFoldDB" id="A0A7C4TLB7"/>
<comment type="caution">
    <text evidence="5">The sequence shown here is derived from an EMBL/GenBank/DDBJ whole genome shotgun (WGS) entry which is preliminary data.</text>
</comment>
<keyword evidence="3" id="KW-0472">Membrane</keyword>
<dbReference type="InterPro" id="IPR004474">
    <property type="entry name" value="LytR_CpsA_psr"/>
</dbReference>
<proteinExistence type="inferred from homology"/>
<evidence type="ECO:0000256" key="3">
    <source>
        <dbReference type="SAM" id="Phobius"/>
    </source>
</evidence>
<name>A0A7C4TLB7_UNCKA</name>
<feature type="region of interest" description="Disordered" evidence="2">
    <location>
        <begin position="1"/>
        <end position="23"/>
    </location>
</feature>
<dbReference type="PANTHER" id="PTHR33392:SF6">
    <property type="entry name" value="POLYISOPRENYL-TEICHOIC ACID--PEPTIDOGLYCAN TEICHOIC ACID TRANSFERASE TAGU"/>
    <property type="match status" value="1"/>
</dbReference>
<dbReference type="NCBIfam" id="TIGR00350">
    <property type="entry name" value="lytR_cpsA_psr"/>
    <property type="match status" value="1"/>
</dbReference>
<keyword evidence="3" id="KW-0812">Transmembrane</keyword>